<dbReference type="Proteomes" id="UP000469440">
    <property type="component" value="Unassembled WGS sequence"/>
</dbReference>
<keyword evidence="5" id="KW-0342">GTP-binding</keyword>
<organism evidence="7 9">
    <name type="scientific">Caproicibacter fermentans</name>
    <dbReference type="NCBI Taxonomy" id="2576756"/>
    <lineage>
        <taxon>Bacteria</taxon>
        <taxon>Bacillati</taxon>
        <taxon>Bacillota</taxon>
        <taxon>Clostridia</taxon>
        <taxon>Eubacteriales</taxon>
        <taxon>Acutalibacteraceae</taxon>
        <taxon>Caproicibacter</taxon>
    </lineage>
</organism>
<dbReference type="GO" id="GO:0006730">
    <property type="term" value="P:one-carbon metabolic process"/>
    <property type="evidence" value="ECO:0007669"/>
    <property type="project" value="UniProtKB-UniRule"/>
</dbReference>
<keyword evidence="3 5" id="KW-0554">One-carbon metabolism</keyword>
<dbReference type="GO" id="GO:0003934">
    <property type="term" value="F:GTP cyclohydrolase I activity"/>
    <property type="evidence" value="ECO:0007669"/>
    <property type="project" value="UniProtKB-UniRule"/>
</dbReference>
<dbReference type="AlphaFoldDB" id="A0A6N8I247"/>
<dbReference type="GO" id="GO:0005525">
    <property type="term" value="F:GTP binding"/>
    <property type="evidence" value="ECO:0007669"/>
    <property type="project" value="UniProtKB-KW"/>
</dbReference>
<sequence>MSIDKTKIEEHIRGLLLALGENPEREGLLETPARVAKMCEERFEGINYTNDEIAGMFHKTFEDDLYTPENNNDLVVVRDIEIFSCCEHHLALMYNMMATVAYIPNGKVLGLSKIVRIADMVSKRLQLQERIGSDIAEIMQKAAQTEDVAVIIEGQHACMATRGIKNTNALTVTTALRGRFNSDQNLMNKLLILCNKHETFVTGFNGRSVSDEDGK</sequence>
<dbReference type="NCBIfam" id="NF006825">
    <property type="entry name" value="PRK09347.1-2"/>
    <property type="match status" value="1"/>
</dbReference>
<comment type="catalytic activity">
    <reaction evidence="1 5">
        <text>GTP + H2O = 7,8-dihydroneopterin 3'-triphosphate + formate + H(+)</text>
        <dbReference type="Rhea" id="RHEA:17473"/>
        <dbReference type="ChEBI" id="CHEBI:15377"/>
        <dbReference type="ChEBI" id="CHEBI:15378"/>
        <dbReference type="ChEBI" id="CHEBI:15740"/>
        <dbReference type="ChEBI" id="CHEBI:37565"/>
        <dbReference type="ChEBI" id="CHEBI:58462"/>
        <dbReference type="EC" id="3.5.4.16"/>
    </reaction>
</comment>
<dbReference type="UniPathway" id="UPA00848">
    <property type="reaction ID" value="UER00151"/>
</dbReference>
<dbReference type="EMBL" id="VWXL01000081">
    <property type="protein sequence ID" value="MVB12039.1"/>
    <property type="molecule type" value="Genomic_DNA"/>
</dbReference>
<dbReference type="NCBIfam" id="NF006826">
    <property type="entry name" value="PRK09347.1-3"/>
    <property type="match status" value="1"/>
</dbReference>
<dbReference type="InterPro" id="IPR043133">
    <property type="entry name" value="GTP-CH-I_C/QueF"/>
</dbReference>
<evidence type="ECO:0000313" key="8">
    <source>
        <dbReference type="EMBL" id="QNK42698.1"/>
    </source>
</evidence>
<dbReference type="PANTHER" id="PTHR11109">
    <property type="entry name" value="GTP CYCLOHYDROLASE I"/>
    <property type="match status" value="1"/>
</dbReference>
<dbReference type="HAMAP" id="MF_00223">
    <property type="entry name" value="FolE"/>
    <property type="match status" value="1"/>
</dbReference>
<feature type="domain" description="GTP cyclohydrolase I" evidence="6">
    <location>
        <begin position="8"/>
        <end position="192"/>
    </location>
</feature>
<reference evidence="8 10" key="2">
    <citation type="submission" date="2020-08" db="EMBL/GenBank/DDBJ databases">
        <title>The isolate Caproiciproducens sp. 7D4C2 produces n-caproate at mildly acidic conditions from hexoses: genome and rBOX comparison with related strains and chain-elongating bacteria.</title>
        <authorList>
            <person name="Esquivel-Elizondo S."/>
            <person name="Bagci C."/>
            <person name="Temovska M."/>
            <person name="Jeon B.S."/>
            <person name="Bessarab I."/>
            <person name="Williams R.B.H."/>
            <person name="Huson D.H."/>
            <person name="Angenent L.T."/>
        </authorList>
    </citation>
    <scope>NUCLEOTIDE SEQUENCE [LARGE SCALE GENOMIC DNA]</scope>
    <source>
        <strain evidence="8 10">7D4C2</strain>
    </source>
</reference>
<evidence type="ECO:0000259" key="6">
    <source>
        <dbReference type="Pfam" id="PF01227"/>
    </source>
</evidence>
<evidence type="ECO:0000256" key="4">
    <source>
        <dbReference type="ARBA" id="ARBA00022801"/>
    </source>
</evidence>
<keyword evidence="5" id="KW-0547">Nucleotide-binding</keyword>
<protein>
    <recommendedName>
        <fullName evidence="5">GTP cyclohydrolase 1</fullName>
        <ecNumber evidence="5">3.5.4.16</ecNumber>
    </recommendedName>
    <alternativeName>
        <fullName evidence="5">GTP cyclohydrolase I</fullName>
        <shortName evidence="5">GTP-CH-I</shortName>
    </alternativeName>
</protein>
<proteinExistence type="inferred from homology"/>
<evidence type="ECO:0000256" key="2">
    <source>
        <dbReference type="ARBA" id="ARBA00005080"/>
    </source>
</evidence>
<comment type="pathway">
    <text evidence="2 5">Cofactor biosynthesis; 7,8-dihydroneopterin triphosphate biosynthesis; 7,8-dihydroneopterin triphosphate from GTP: step 1/1.</text>
</comment>
<evidence type="ECO:0000313" key="7">
    <source>
        <dbReference type="EMBL" id="MVB12039.1"/>
    </source>
</evidence>
<dbReference type="GO" id="GO:0008270">
    <property type="term" value="F:zinc ion binding"/>
    <property type="evidence" value="ECO:0007669"/>
    <property type="project" value="UniProtKB-UniRule"/>
</dbReference>
<name>A0A6N8I247_9FIRM</name>
<evidence type="ECO:0000256" key="3">
    <source>
        <dbReference type="ARBA" id="ARBA00022563"/>
    </source>
</evidence>
<dbReference type="InterPro" id="IPR020602">
    <property type="entry name" value="GTP_CycHdrlase_I_dom"/>
</dbReference>
<keyword evidence="9" id="KW-1185">Reference proteome</keyword>
<accession>A0A7G8TGF7</accession>
<feature type="binding site" evidence="5">
    <location>
        <position position="89"/>
    </location>
    <ligand>
        <name>Zn(2+)</name>
        <dbReference type="ChEBI" id="CHEBI:29105"/>
    </ligand>
</feature>
<evidence type="ECO:0000256" key="1">
    <source>
        <dbReference type="ARBA" id="ARBA00001052"/>
    </source>
</evidence>
<dbReference type="Proteomes" id="UP000515909">
    <property type="component" value="Chromosome"/>
</dbReference>
<keyword evidence="5" id="KW-0479">Metal-binding</keyword>
<dbReference type="SUPFAM" id="SSF55620">
    <property type="entry name" value="Tetrahydrobiopterin biosynthesis enzymes-like"/>
    <property type="match status" value="1"/>
</dbReference>
<reference evidence="7 9" key="1">
    <citation type="submission" date="2019-09" db="EMBL/GenBank/DDBJ databases">
        <title>Genome sequence of Clostridium sp. EA1.</title>
        <authorList>
            <person name="Poehlein A."/>
            <person name="Bengelsdorf F.R."/>
            <person name="Daniel R."/>
        </authorList>
    </citation>
    <scope>NUCLEOTIDE SEQUENCE [LARGE SCALE GENOMIC DNA]</scope>
    <source>
        <strain evidence="7 9">EA1</strain>
    </source>
</reference>
<dbReference type="GO" id="GO:0005737">
    <property type="term" value="C:cytoplasm"/>
    <property type="evidence" value="ECO:0007669"/>
    <property type="project" value="TreeGrafter"/>
</dbReference>
<feature type="binding site" evidence="5">
    <location>
        <position position="158"/>
    </location>
    <ligand>
        <name>Zn(2+)</name>
        <dbReference type="ChEBI" id="CHEBI:29105"/>
    </ligand>
</feature>
<dbReference type="GO" id="GO:0046654">
    <property type="term" value="P:tetrahydrofolate biosynthetic process"/>
    <property type="evidence" value="ECO:0007669"/>
    <property type="project" value="UniProtKB-UniRule"/>
</dbReference>
<gene>
    <name evidence="5 7" type="primary">folE</name>
    <name evidence="7" type="ORF">CAFE_27680</name>
    <name evidence="8" type="ORF">HCR03_18790</name>
</gene>
<dbReference type="PANTHER" id="PTHR11109:SF7">
    <property type="entry name" value="GTP CYCLOHYDROLASE 1"/>
    <property type="match status" value="1"/>
</dbReference>
<dbReference type="EMBL" id="CP060286">
    <property type="protein sequence ID" value="QNK42698.1"/>
    <property type="molecule type" value="Genomic_DNA"/>
</dbReference>
<keyword evidence="4 5" id="KW-0378">Hydrolase</keyword>
<dbReference type="InterPro" id="IPR043134">
    <property type="entry name" value="GTP-CH-I_N"/>
</dbReference>
<dbReference type="InterPro" id="IPR018234">
    <property type="entry name" value="GTP_CycHdrlase_I_CS"/>
</dbReference>
<accession>A0A6N8I247</accession>
<comment type="subunit">
    <text evidence="5">Homopolymer.</text>
</comment>
<dbReference type="Pfam" id="PF01227">
    <property type="entry name" value="GTP_cyclohydroI"/>
    <property type="match status" value="1"/>
</dbReference>
<dbReference type="InterPro" id="IPR001474">
    <property type="entry name" value="GTP_CycHdrlase_I"/>
</dbReference>
<comment type="similarity">
    <text evidence="5">Belongs to the GTP cyclohydrolase I family.</text>
</comment>
<dbReference type="NCBIfam" id="TIGR00063">
    <property type="entry name" value="folE"/>
    <property type="match status" value="1"/>
</dbReference>
<evidence type="ECO:0000313" key="9">
    <source>
        <dbReference type="Proteomes" id="UP000469440"/>
    </source>
</evidence>
<keyword evidence="5" id="KW-0862">Zinc</keyword>
<evidence type="ECO:0000256" key="5">
    <source>
        <dbReference type="HAMAP-Rule" id="MF_00223"/>
    </source>
</evidence>
<dbReference type="FunFam" id="3.30.1130.10:FF:000001">
    <property type="entry name" value="GTP cyclohydrolase 1"/>
    <property type="match status" value="1"/>
</dbReference>
<feature type="binding site" evidence="5">
    <location>
        <position position="86"/>
    </location>
    <ligand>
        <name>Zn(2+)</name>
        <dbReference type="ChEBI" id="CHEBI:29105"/>
    </ligand>
</feature>
<dbReference type="Gene3D" id="1.10.286.10">
    <property type="match status" value="1"/>
</dbReference>
<dbReference type="EC" id="3.5.4.16" evidence="5"/>
<dbReference type="Gene3D" id="3.30.1130.10">
    <property type="match status" value="1"/>
</dbReference>
<dbReference type="KEGG" id="cfem:HCR03_18790"/>
<dbReference type="GO" id="GO:0006729">
    <property type="term" value="P:tetrahydrobiopterin biosynthetic process"/>
    <property type="evidence" value="ECO:0007669"/>
    <property type="project" value="TreeGrafter"/>
</dbReference>
<evidence type="ECO:0000313" key="10">
    <source>
        <dbReference type="Proteomes" id="UP000515909"/>
    </source>
</evidence>
<dbReference type="PROSITE" id="PS00859">
    <property type="entry name" value="GTP_CYCLOHYDROL_1_1"/>
    <property type="match status" value="1"/>
</dbReference>